<keyword evidence="1" id="KW-0805">Transcription regulation</keyword>
<evidence type="ECO:0000256" key="3">
    <source>
        <dbReference type="ARBA" id="ARBA00023163"/>
    </source>
</evidence>
<dbReference type="Gene3D" id="1.10.10.60">
    <property type="entry name" value="Homeodomain-like"/>
    <property type="match status" value="1"/>
</dbReference>
<dbReference type="EMBL" id="MLCB01000079">
    <property type="protein sequence ID" value="OJI94874.1"/>
    <property type="molecule type" value="Genomic_DNA"/>
</dbReference>
<keyword evidence="4" id="KW-1133">Transmembrane helix</keyword>
<feature type="transmembrane region" description="Helical" evidence="4">
    <location>
        <begin position="221"/>
        <end position="241"/>
    </location>
</feature>
<evidence type="ECO:0000256" key="4">
    <source>
        <dbReference type="SAM" id="Phobius"/>
    </source>
</evidence>
<dbReference type="RefSeq" id="WP_084649597.1">
    <property type="nucleotide sequence ID" value="NZ_MLCB01000079.1"/>
</dbReference>
<dbReference type="GO" id="GO:0043565">
    <property type="term" value="F:sequence-specific DNA binding"/>
    <property type="evidence" value="ECO:0007669"/>
    <property type="project" value="InterPro"/>
</dbReference>
<dbReference type="SUPFAM" id="SSF46689">
    <property type="entry name" value="Homeodomain-like"/>
    <property type="match status" value="1"/>
</dbReference>
<dbReference type="PANTHER" id="PTHR43280">
    <property type="entry name" value="ARAC-FAMILY TRANSCRIPTIONAL REGULATOR"/>
    <property type="match status" value="1"/>
</dbReference>
<feature type="transmembrane region" description="Helical" evidence="4">
    <location>
        <begin position="99"/>
        <end position="117"/>
    </location>
</feature>
<feature type="transmembrane region" description="Helical" evidence="4">
    <location>
        <begin position="66"/>
        <end position="87"/>
    </location>
</feature>
<feature type="transmembrane region" description="Helical" evidence="4">
    <location>
        <begin position="124"/>
        <end position="142"/>
    </location>
</feature>
<feature type="domain" description="HTH araC/xylS-type" evidence="5">
    <location>
        <begin position="268"/>
        <end position="369"/>
    </location>
</feature>
<dbReference type="InterPro" id="IPR018060">
    <property type="entry name" value="HTH_AraC"/>
</dbReference>
<keyword evidence="4" id="KW-0812">Transmembrane</keyword>
<keyword evidence="2" id="KW-0238">DNA-binding</keyword>
<sequence length="370" mass="41438">MVLSQSLSTAKPVLKPDLGQANRERGHMQDSALLVLPLPILTALLGAGIAVLILRLDLGSKSATVLFALLFALLSFSSLLVGLRFGYGLEQVILIQRTLPMLVGPLLYLGFAAFVIPKERFTRALWLHLGVAFAVIAVVLLSPRPIYALDWVITLSYVFYLAALWRLWRRGPDYLIHAYFDVAQKVSNWMLRGMVLLLTILLIDTVIALDFMLNEGRNAKTLISLASIPFIVGLLVFIFVLPSLIAAPRAKSAALFEGERDENVRLEQEARAFLNETQLYLEPDLSVQRLSRRLHVTVRALSVAINRTQDMNVSQYVNQFRMAHAADLLRGTDESVTKVMAQSGFLTRSNFYREFQRVYGCSPAAYRTQK</sequence>
<dbReference type="Proteomes" id="UP000184514">
    <property type="component" value="Unassembled WGS sequence"/>
</dbReference>
<evidence type="ECO:0000313" key="6">
    <source>
        <dbReference type="EMBL" id="OJI94874.1"/>
    </source>
</evidence>
<dbReference type="InterPro" id="IPR009057">
    <property type="entry name" value="Homeodomain-like_sf"/>
</dbReference>
<accession>A0A1L9P0D0</accession>
<comment type="caution">
    <text evidence="6">The sequence shown here is derived from an EMBL/GenBank/DDBJ whole genome shotgun (WGS) entry which is preliminary data.</text>
</comment>
<evidence type="ECO:0000256" key="2">
    <source>
        <dbReference type="ARBA" id="ARBA00023125"/>
    </source>
</evidence>
<dbReference type="PANTHER" id="PTHR43280:SF29">
    <property type="entry name" value="ARAC-FAMILY TRANSCRIPTIONAL REGULATOR"/>
    <property type="match status" value="1"/>
</dbReference>
<keyword evidence="3" id="KW-0804">Transcription</keyword>
<dbReference type="PROSITE" id="PS01124">
    <property type="entry name" value="HTH_ARAC_FAMILY_2"/>
    <property type="match status" value="1"/>
</dbReference>
<feature type="transmembrane region" description="Helical" evidence="4">
    <location>
        <begin position="32"/>
        <end position="54"/>
    </location>
</feature>
<feature type="transmembrane region" description="Helical" evidence="4">
    <location>
        <begin position="148"/>
        <end position="168"/>
    </location>
</feature>
<evidence type="ECO:0000313" key="7">
    <source>
        <dbReference type="Proteomes" id="UP000184514"/>
    </source>
</evidence>
<gene>
    <name evidence="6" type="primary">rhaR</name>
    <name evidence="6" type="ORF">PFRI_09060</name>
</gene>
<evidence type="ECO:0000256" key="1">
    <source>
        <dbReference type="ARBA" id="ARBA00023015"/>
    </source>
</evidence>
<protein>
    <submittedName>
        <fullName evidence="6">HTH-type transcriptional activator RhaR</fullName>
    </submittedName>
</protein>
<dbReference type="Pfam" id="PF12833">
    <property type="entry name" value="HTH_18"/>
    <property type="match status" value="1"/>
</dbReference>
<evidence type="ECO:0000259" key="5">
    <source>
        <dbReference type="PROSITE" id="PS01124"/>
    </source>
</evidence>
<name>A0A1L9P0D0_9RHOB</name>
<dbReference type="SMART" id="SM00342">
    <property type="entry name" value="HTH_ARAC"/>
    <property type="match status" value="1"/>
</dbReference>
<keyword evidence="4" id="KW-0472">Membrane</keyword>
<organism evidence="6 7">
    <name type="scientific">Planktotalea frisia</name>
    <dbReference type="NCBI Taxonomy" id="696762"/>
    <lineage>
        <taxon>Bacteria</taxon>
        <taxon>Pseudomonadati</taxon>
        <taxon>Pseudomonadota</taxon>
        <taxon>Alphaproteobacteria</taxon>
        <taxon>Rhodobacterales</taxon>
        <taxon>Paracoccaceae</taxon>
        <taxon>Planktotalea</taxon>
    </lineage>
</organism>
<dbReference type="STRING" id="696762.PFRI_09060"/>
<dbReference type="GO" id="GO:0003700">
    <property type="term" value="F:DNA-binding transcription factor activity"/>
    <property type="evidence" value="ECO:0007669"/>
    <property type="project" value="InterPro"/>
</dbReference>
<dbReference type="AlphaFoldDB" id="A0A1L9P0D0"/>
<dbReference type="OrthoDB" id="345413at2"/>
<keyword evidence="7" id="KW-1185">Reference proteome</keyword>
<reference evidence="6 7" key="1">
    <citation type="submission" date="2016-10" db="EMBL/GenBank/DDBJ databases">
        <title>Genome sequence of Planktotalea frisia SH6-1.</title>
        <authorList>
            <person name="Poehlein A."/>
            <person name="Bakenhus I."/>
            <person name="Voget S."/>
            <person name="Brinkhoff T."/>
            <person name="Simon M."/>
        </authorList>
    </citation>
    <scope>NUCLEOTIDE SEQUENCE [LARGE SCALE GENOMIC DNA]</scope>
    <source>
        <strain evidence="6 7">SH6-1</strain>
    </source>
</reference>
<proteinExistence type="predicted"/>
<feature type="transmembrane region" description="Helical" evidence="4">
    <location>
        <begin position="189"/>
        <end position="209"/>
    </location>
</feature>